<dbReference type="AlphaFoldDB" id="A0A915E7E4"/>
<keyword evidence="6" id="KW-1185">Reference proteome</keyword>
<evidence type="ECO:0000256" key="2">
    <source>
        <dbReference type="ARBA" id="ARBA00022670"/>
    </source>
</evidence>
<organism evidence="6 7">
    <name type="scientific">Ditylenchus dipsaci</name>
    <dbReference type="NCBI Taxonomy" id="166011"/>
    <lineage>
        <taxon>Eukaryota</taxon>
        <taxon>Metazoa</taxon>
        <taxon>Ecdysozoa</taxon>
        <taxon>Nematoda</taxon>
        <taxon>Chromadorea</taxon>
        <taxon>Rhabditida</taxon>
        <taxon>Tylenchina</taxon>
        <taxon>Tylenchomorpha</taxon>
        <taxon>Sphaerularioidea</taxon>
        <taxon>Anguinidae</taxon>
        <taxon>Anguininae</taxon>
        <taxon>Ditylenchus</taxon>
    </lineage>
</organism>
<keyword evidence="2" id="KW-0645">Protease</keyword>
<dbReference type="Proteomes" id="UP000887574">
    <property type="component" value="Unplaced"/>
</dbReference>
<evidence type="ECO:0000256" key="4">
    <source>
        <dbReference type="ARBA" id="ARBA00022807"/>
    </source>
</evidence>
<dbReference type="GO" id="GO:0006508">
    <property type="term" value="P:proteolysis"/>
    <property type="evidence" value="ECO:0007669"/>
    <property type="project" value="UniProtKB-KW"/>
</dbReference>
<proteinExistence type="inferred from homology"/>
<dbReference type="GO" id="GO:0016929">
    <property type="term" value="F:deSUMOylase activity"/>
    <property type="evidence" value="ECO:0007669"/>
    <property type="project" value="TreeGrafter"/>
</dbReference>
<reference evidence="7" key="1">
    <citation type="submission" date="2022-11" db="UniProtKB">
        <authorList>
            <consortium name="WormBaseParasite"/>
        </authorList>
    </citation>
    <scope>IDENTIFICATION</scope>
</reference>
<evidence type="ECO:0000259" key="5">
    <source>
        <dbReference type="PROSITE" id="PS50600"/>
    </source>
</evidence>
<dbReference type="Gene3D" id="3.40.395.10">
    <property type="entry name" value="Adenoviral Proteinase, Chain A"/>
    <property type="match status" value="1"/>
</dbReference>
<dbReference type="PANTHER" id="PTHR12606">
    <property type="entry name" value="SENTRIN/SUMO-SPECIFIC PROTEASE"/>
    <property type="match status" value="1"/>
</dbReference>
<comment type="similarity">
    <text evidence="1">Belongs to the peptidase C48 family.</text>
</comment>
<dbReference type="WBParaSite" id="jg3135">
    <property type="protein sequence ID" value="jg3135"/>
    <property type="gene ID" value="jg3135"/>
</dbReference>
<dbReference type="GO" id="GO:0005634">
    <property type="term" value="C:nucleus"/>
    <property type="evidence" value="ECO:0007669"/>
    <property type="project" value="TreeGrafter"/>
</dbReference>
<name>A0A915E7E4_9BILA</name>
<dbReference type="PANTHER" id="PTHR12606:SF141">
    <property type="entry name" value="GH15225P-RELATED"/>
    <property type="match status" value="1"/>
</dbReference>
<evidence type="ECO:0000313" key="6">
    <source>
        <dbReference type="Proteomes" id="UP000887574"/>
    </source>
</evidence>
<dbReference type="SUPFAM" id="SSF54001">
    <property type="entry name" value="Cysteine proteinases"/>
    <property type="match status" value="1"/>
</dbReference>
<evidence type="ECO:0000256" key="3">
    <source>
        <dbReference type="ARBA" id="ARBA00022801"/>
    </source>
</evidence>
<evidence type="ECO:0000256" key="1">
    <source>
        <dbReference type="ARBA" id="ARBA00005234"/>
    </source>
</evidence>
<dbReference type="Pfam" id="PF02902">
    <property type="entry name" value="Peptidase_C48"/>
    <property type="match status" value="1"/>
</dbReference>
<keyword evidence="4" id="KW-0788">Thiol protease</keyword>
<dbReference type="PROSITE" id="PS50600">
    <property type="entry name" value="ULP_PROTEASE"/>
    <property type="match status" value="1"/>
</dbReference>
<keyword evidence="3" id="KW-0378">Hydrolase</keyword>
<dbReference type="GO" id="GO:0016926">
    <property type="term" value="P:protein desumoylation"/>
    <property type="evidence" value="ECO:0007669"/>
    <property type="project" value="TreeGrafter"/>
</dbReference>
<sequence length="340" mass="39246">MDQSIDGRIFIFGRKSYEHWIESLVQRGVDEAYDEMILGHKPVKCKKYRQADKRIKSLVKNALKNWKENVPIEYLSGVAYNFRMSQGPFTFVEASEESGESDDEQGAMSFFLNETSSEVVVSQVESKLKKDKIGDEATLVIADTKDTQKAYLTVEDLERLQPGECLNDAIINSYLDFVVKRSESSPLLPTAFAFDTHFYTELEQKGMVDLKKWTKKLDVFAYDILIVPIHQTGHWALVIVDLRRKTISYYDSLLGDGANTLRIIRKFLEQTEKPENTNWFNKKVWLCDSPKDIPKQKNGYDCGLFLCCFADRVSKEEKLDFNQEQMPKIRKQLLSLLSRA</sequence>
<dbReference type="InterPro" id="IPR003653">
    <property type="entry name" value="Peptidase_C48_C"/>
</dbReference>
<protein>
    <submittedName>
        <fullName evidence="7">Ubiquitin-like protease family profile domain-containing protein</fullName>
    </submittedName>
</protein>
<feature type="domain" description="Ubiquitin-like protease family profile" evidence="5">
    <location>
        <begin position="150"/>
        <end position="313"/>
    </location>
</feature>
<accession>A0A915E7E4</accession>
<evidence type="ECO:0000313" key="7">
    <source>
        <dbReference type="WBParaSite" id="jg3135"/>
    </source>
</evidence>
<dbReference type="InterPro" id="IPR038765">
    <property type="entry name" value="Papain-like_cys_pep_sf"/>
</dbReference>